<dbReference type="PANTHER" id="PTHR43747:SF1">
    <property type="entry name" value="SLR1998 PROTEIN"/>
    <property type="match status" value="1"/>
</dbReference>
<protein>
    <submittedName>
        <fullName evidence="3">FAD-dependent oxidoreductase</fullName>
    </submittedName>
</protein>
<dbReference type="InterPro" id="IPR036188">
    <property type="entry name" value="FAD/NAD-bd_sf"/>
</dbReference>
<dbReference type="GO" id="GO:0071949">
    <property type="term" value="F:FAD binding"/>
    <property type="evidence" value="ECO:0007669"/>
    <property type="project" value="InterPro"/>
</dbReference>
<feature type="domain" description="FAD-binding" evidence="2">
    <location>
        <begin position="6"/>
        <end position="248"/>
    </location>
</feature>
<dbReference type="OrthoDB" id="103324at2"/>
<evidence type="ECO:0000259" key="2">
    <source>
        <dbReference type="Pfam" id="PF01494"/>
    </source>
</evidence>
<evidence type="ECO:0000313" key="4">
    <source>
        <dbReference type="Proteomes" id="UP000216020"/>
    </source>
</evidence>
<organism evidence="3 4">
    <name type="scientific">Bordetella genomosp. 10</name>
    <dbReference type="NCBI Taxonomy" id="1416804"/>
    <lineage>
        <taxon>Bacteria</taxon>
        <taxon>Pseudomonadati</taxon>
        <taxon>Pseudomonadota</taxon>
        <taxon>Betaproteobacteria</taxon>
        <taxon>Burkholderiales</taxon>
        <taxon>Alcaligenaceae</taxon>
        <taxon>Bordetella</taxon>
    </lineage>
</organism>
<dbReference type="Proteomes" id="UP000216020">
    <property type="component" value="Unassembled WGS sequence"/>
</dbReference>
<evidence type="ECO:0000313" key="3">
    <source>
        <dbReference type="EMBL" id="OZI29910.1"/>
    </source>
</evidence>
<comment type="caution">
    <text evidence="3">The sequence shown here is derived from an EMBL/GenBank/DDBJ whole genome shotgun (WGS) entry which is preliminary data.</text>
</comment>
<dbReference type="AlphaFoldDB" id="A0A261RZE3"/>
<feature type="region of interest" description="Disordered" evidence="1">
    <location>
        <begin position="417"/>
        <end position="438"/>
    </location>
</feature>
<dbReference type="Gene3D" id="3.50.50.60">
    <property type="entry name" value="FAD/NAD(P)-binding domain"/>
    <property type="match status" value="1"/>
</dbReference>
<dbReference type="InterPro" id="IPR002938">
    <property type="entry name" value="FAD-bd"/>
</dbReference>
<dbReference type="SUPFAM" id="SSF51905">
    <property type="entry name" value="FAD/NAD(P)-binding domain"/>
    <property type="match status" value="1"/>
</dbReference>
<reference evidence="4" key="1">
    <citation type="submission" date="2017-05" db="EMBL/GenBank/DDBJ databases">
        <title>Complete and WGS of Bordetella genogroups.</title>
        <authorList>
            <person name="Spilker T."/>
            <person name="Lipuma J."/>
        </authorList>
    </citation>
    <scope>NUCLEOTIDE SEQUENCE [LARGE SCALE GENOMIC DNA]</scope>
    <source>
        <strain evidence="4">AU16122</strain>
    </source>
</reference>
<dbReference type="PANTHER" id="PTHR43747">
    <property type="entry name" value="FAD-BINDING PROTEIN"/>
    <property type="match status" value="1"/>
</dbReference>
<keyword evidence="4" id="KW-1185">Reference proteome</keyword>
<proteinExistence type="predicted"/>
<dbReference type="EMBL" id="NEVM01000005">
    <property type="protein sequence ID" value="OZI29910.1"/>
    <property type="molecule type" value="Genomic_DNA"/>
</dbReference>
<dbReference type="RefSeq" id="WP_094854350.1">
    <property type="nucleotide sequence ID" value="NZ_NEVM01000005.1"/>
</dbReference>
<dbReference type="Pfam" id="PF01494">
    <property type="entry name" value="FAD_binding_3"/>
    <property type="match status" value="1"/>
</dbReference>
<name>A0A261RZE3_9BORD</name>
<dbReference type="InterPro" id="IPR050816">
    <property type="entry name" value="Flavin-dep_Halogenase_NPB"/>
</dbReference>
<evidence type="ECO:0000256" key="1">
    <source>
        <dbReference type="SAM" id="MobiDB-lite"/>
    </source>
</evidence>
<sequence>MQERHDIVVIGAGPAGAIAAALLQRRGHRVTIFERQRFPRFSIGESLLAHCLEFVEEAGMMDAVRAAGFQEKNGAAFAWGDRYTAFDFREKFSPGPGTTFQVLRSRFDQVLADEAARQGVRVHYEHEVVAADFDGPQPWLEVRDLRAGADAAPRRINPRFVLDASGYGRVLARLLDLERPTKLPPRRAIFTHIEDRIDPAGFDRQKILISVHPEHEDVWFWTIPFSNGRCSLGVVGAEEKIQPADGDLMGALRRWVDGAPNLRRALANAVWDTPANTIGGYSASVRSLHGRGWALLGNAAEFLDPVFSSGVTIAMHSAKLAAECLHRQLGGETVDWEAQFAAPLMRGVQCFRTYVQGWYEGSFRDVVFFEKAQPQIRAMISSILAGYAWDEANPFVAEHERRLRMLADVCRGGLSGQRQAQGMAQPGTAVAGTRGEAA</sequence>
<accession>A0A261RZE3</accession>
<gene>
    <name evidence="3" type="ORF">CAL29_17595</name>
</gene>